<proteinExistence type="predicted"/>
<dbReference type="RefSeq" id="XP_033653712.1">
    <property type="nucleotide sequence ID" value="XM_033802872.1"/>
</dbReference>
<reference evidence="3" key="1">
    <citation type="journal article" date="2020" name="Stud. Mycol.">
        <title>101 Dothideomycetes genomes: a test case for predicting lifestyles and emergence of pathogens.</title>
        <authorList>
            <person name="Haridas S."/>
            <person name="Albert R."/>
            <person name="Binder M."/>
            <person name="Bloem J."/>
            <person name="Labutti K."/>
            <person name="Salamov A."/>
            <person name="Andreopoulos B."/>
            <person name="Baker S."/>
            <person name="Barry K."/>
            <person name="Bills G."/>
            <person name="Bluhm B."/>
            <person name="Cannon C."/>
            <person name="Castanera R."/>
            <person name="Culley D."/>
            <person name="Daum C."/>
            <person name="Ezra D."/>
            <person name="Gonzalez J."/>
            <person name="Henrissat B."/>
            <person name="Kuo A."/>
            <person name="Liang C."/>
            <person name="Lipzen A."/>
            <person name="Lutzoni F."/>
            <person name="Magnuson J."/>
            <person name="Mondo S."/>
            <person name="Nolan M."/>
            <person name="Ohm R."/>
            <person name="Pangilinan J."/>
            <person name="Park H.-J."/>
            <person name="Ramirez L."/>
            <person name="Alfaro M."/>
            <person name="Sun H."/>
            <person name="Tritt A."/>
            <person name="Yoshinaga Y."/>
            <person name="Zwiers L.-H."/>
            <person name="Turgeon B."/>
            <person name="Goodwin S."/>
            <person name="Spatafora J."/>
            <person name="Crous P."/>
            <person name="Grigoriev I."/>
        </authorList>
    </citation>
    <scope>NUCLEOTIDE SEQUENCE</scope>
    <source>
        <strain evidence="3">CBS 379.55</strain>
    </source>
</reference>
<protein>
    <submittedName>
        <fullName evidence="3">Uncharacterized protein</fullName>
    </submittedName>
</protein>
<dbReference type="Proteomes" id="UP000800097">
    <property type="component" value="Unassembled WGS sequence"/>
</dbReference>
<accession>A0A6A6JJ69</accession>
<sequence>MWMYTTIVLLAFFFPPTLFLRNHARYDAETGRFHSLDYHPHPPGRRKKMVDSRCAAATGIDSAGGKGSSAASTNTTTRQGTRNPATIKGRSRKKEDDAAEKSKVLQAARAEVGLEKRAKRVCEMAYEGGEGEERWIEGRRVGTDLLFG</sequence>
<name>A0A6A6JJ69_WESOR</name>
<keyword evidence="2" id="KW-0732">Signal</keyword>
<organism evidence="3 4">
    <name type="scientific">Westerdykella ornata</name>
    <dbReference type="NCBI Taxonomy" id="318751"/>
    <lineage>
        <taxon>Eukaryota</taxon>
        <taxon>Fungi</taxon>
        <taxon>Dikarya</taxon>
        <taxon>Ascomycota</taxon>
        <taxon>Pezizomycotina</taxon>
        <taxon>Dothideomycetes</taxon>
        <taxon>Pleosporomycetidae</taxon>
        <taxon>Pleosporales</taxon>
        <taxon>Sporormiaceae</taxon>
        <taxon>Westerdykella</taxon>
    </lineage>
</organism>
<keyword evidence="4" id="KW-1185">Reference proteome</keyword>
<dbReference type="EMBL" id="ML986494">
    <property type="protein sequence ID" value="KAF2276173.1"/>
    <property type="molecule type" value="Genomic_DNA"/>
</dbReference>
<feature type="signal peptide" evidence="2">
    <location>
        <begin position="1"/>
        <end position="19"/>
    </location>
</feature>
<gene>
    <name evidence="3" type="ORF">EI97DRAFT_51383</name>
</gene>
<evidence type="ECO:0000313" key="4">
    <source>
        <dbReference type="Proteomes" id="UP000800097"/>
    </source>
</evidence>
<dbReference type="GeneID" id="54556047"/>
<evidence type="ECO:0000313" key="3">
    <source>
        <dbReference type="EMBL" id="KAF2276173.1"/>
    </source>
</evidence>
<evidence type="ECO:0000256" key="1">
    <source>
        <dbReference type="SAM" id="MobiDB-lite"/>
    </source>
</evidence>
<dbReference type="AlphaFoldDB" id="A0A6A6JJ69"/>
<feature type="region of interest" description="Disordered" evidence="1">
    <location>
        <begin position="58"/>
        <end position="102"/>
    </location>
</feature>
<feature type="compositionally biased region" description="Low complexity" evidence="1">
    <location>
        <begin position="68"/>
        <end position="77"/>
    </location>
</feature>
<evidence type="ECO:0000256" key="2">
    <source>
        <dbReference type="SAM" id="SignalP"/>
    </source>
</evidence>
<feature type="chain" id="PRO_5025490189" evidence="2">
    <location>
        <begin position="20"/>
        <end position="148"/>
    </location>
</feature>
<feature type="compositionally biased region" description="Basic and acidic residues" evidence="1">
    <location>
        <begin position="93"/>
        <end position="102"/>
    </location>
</feature>